<evidence type="ECO:0000313" key="2">
    <source>
        <dbReference type="EMBL" id="PIR44839.1"/>
    </source>
</evidence>
<keyword evidence="1" id="KW-1133">Transmembrane helix</keyword>
<feature type="transmembrane region" description="Helical" evidence="1">
    <location>
        <begin position="51"/>
        <end position="75"/>
    </location>
</feature>
<protein>
    <recommendedName>
        <fullName evidence="4">Baseplate protein J-like domain-containing protein</fullName>
    </recommendedName>
</protein>
<gene>
    <name evidence="2" type="ORF">COV10_03065</name>
</gene>
<accession>A0A2H0RE72</accession>
<evidence type="ECO:0008006" key="4">
    <source>
        <dbReference type="Google" id="ProtNLM"/>
    </source>
</evidence>
<dbReference type="AlphaFoldDB" id="A0A2H0RE72"/>
<keyword evidence="1" id="KW-0472">Membrane</keyword>
<keyword evidence="1" id="KW-0812">Transmembrane</keyword>
<dbReference type="EMBL" id="PCYI01000019">
    <property type="protein sequence ID" value="PIR44839.1"/>
    <property type="molecule type" value="Genomic_DNA"/>
</dbReference>
<evidence type="ECO:0000313" key="3">
    <source>
        <dbReference type="Proteomes" id="UP000228767"/>
    </source>
</evidence>
<proteinExistence type="predicted"/>
<organism evidence="2 3">
    <name type="scientific">Candidatus Vogelbacteria bacterium CG10_big_fil_rev_8_21_14_0_10_51_16</name>
    <dbReference type="NCBI Taxonomy" id="1975045"/>
    <lineage>
        <taxon>Bacteria</taxon>
        <taxon>Candidatus Vogeliibacteriota</taxon>
    </lineage>
</organism>
<dbReference type="Proteomes" id="UP000228767">
    <property type="component" value="Unassembled WGS sequence"/>
</dbReference>
<reference evidence="2 3" key="1">
    <citation type="submission" date="2017-09" db="EMBL/GenBank/DDBJ databases">
        <title>Depth-based differentiation of microbial function through sediment-hosted aquifers and enrichment of novel symbionts in the deep terrestrial subsurface.</title>
        <authorList>
            <person name="Probst A.J."/>
            <person name="Ladd B."/>
            <person name="Jarett J.K."/>
            <person name="Geller-Mcgrath D.E."/>
            <person name="Sieber C.M."/>
            <person name="Emerson J.B."/>
            <person name="Anantharaman K."/>
            <person name="Thomas B.C."/>
            <person name="Malmstrom R."/>
            <person name="Stieglmeier M."/>
            <person name="Klingl A."/>
            <person name="Woyke T."/>
            <person name="Ryan C.M."/>
            <person name="Banfield J.F."/>
        </authorList>
    </citation>
    <scope>NUCLEOTIDE SEQUENCE [LARGE SCALE GENOMIC DNA]</scope>
    <source>
        <strain evidence="2">CG10_big_fil_rev_8_21_14_0_10_51_16</strain>
    </source>
</reference>
<evidence type="ECO:0000256" key="1">
    <source>
        <dbReference type="SAM" id="Phobius"/>
    </source>
</evidence>
<sequence length="429" mass="47540">MKHVGQDIIIPKRKEELIASLHNRSHKNQSDHTDSGTPPLKHAPLRVKRRIWIWVTAIFFLLVTVGYGMSFFSYATVGIVVHDANITLKDTFTLSKEQTAGTIPLKTMTIRVEENTDVPATEKKQVSRKASGEIIIYNKHDEKPQQLIARTRFETPEGKIYRLDRDVNVPGATVTEGKLVPGALTVRVFADLPGEEYNLGLRDLTIPGFKGTPRQSTIFARSKTEFSGGFIGEELVAGEVEILSAETKLEEKLKNALLTQAEAQLPEGYLTYEQGIFVSVDQDARHTPGANSVKVSRGGTLTAILINKAELLKNIAEKKIPDYKGEQLESADLASLRFSLLSQVEDIASAKSLLFRLEGPLNIAYNLDQSYLQASLAGIPKADYVQVLNSFPAIVRADIDFSPSWLSTFPTRPERIKIRRLPTVGTSSE</sequence>
<name>A0A2H0RE72_9BACT</name>
<comment type="caution">
    <text evidence="2">The sequence shown here is derived from an EMBL/GenBank/DDBJ whole genome shotgun (WGS) entry which is preliminary data.</text>
</comment>